<comment type="caution">
    <text evidence="3">The sequence shown here is derived from an EMBL/GenBank/DDBJ whole genome shotgun (WGS) entry which is preliminary data.</text>
</comment>
<dbReference type="Gene3D" id="3.90.180.10">
    <property type="entry name" value="Medium-chain alcohol dehydrogenases, catalytic domain"/>
    <property type="match status" value="1"/>
</dbReference>
<evidence type="ECO:0000313" key="4">
    <source>
        <dbReference type="Proteomes" id="UP001251217"/>
    </source>
</evidence>
<dbReference type="Proteomes" id="UP001251217">
    <property type="component" value="Unassembled WGS sequence"/>
</dbReference>
<proteinExistence type="predicted"/>
<dbReference type="Pfam" id="PF00107">
    <property type="entry name" value="ADH_zinc_N"/>
    <property type="match status" value="1"/>
</dbReference>
<sequence>MTEASARLPTITGQGLEVRLSRRATDTVSPDCFEVVEVDVAEPGPGQVVVRNLIMSVDPYMLSRLVPLRGAAPAFEVGRALDGDAVGVIVESADDTLARGQYVLHRAGFREWATLAASDVTVIDITDVSPSAYLGVLGMPGFTAWVAARLIAIFRAGESVLVTAGAGAVGTTYTQLARFADCRVVCSVGNDDNGRRLVDELGADAWFNYRDGPFTDLAIAALPEGADLALDNIGGAQLRDMIEVMRPQGRIVMCGSAALYGPNTPPISFEARQLIQLVSRRLTLRGFTYPDHLAAHRDFRAEMSELLSSGAIVNAETVVNGLDRAVEAMLGIFTGTPHFGKLIVDVS</sequence>
<dbReference type="SUPFAM" id="SSF50129">
    <property type="entry name" value="GroES-like"/>
    <property type="match status" value="1"/>
</dbReference>
<keyword evidence="4" id="KW-1185">Reference proteome</keyword>
<dbReference type="PANTHER" id="PTHR43205:SF7">
    <property type="entry name" value="PROSTAGLANDIN REDUCTASE 1"/>
    <property type="match status" value="1"/>
</dbReference>
<keyword evidence="1" id="KW-0560">Oxidoreductase</keyword>
<dbReference type="Gene3D" id="3.40.50.720">
    <property type="entry name" value="NAD(P)-binding Rossmann-like Domain"/>
    <property type="match status" value="1"/>
</dbReference>
<dbReference type="InterPro" id="IPR011032">
    <property type="entry name" value="GroES-like_sf"/>
</dbReference>
<dbReference type="PANTHER" id="PTHR43205">
    <property type="entry name" value="PROSTAGLANDIN REDUCTASE"/>
    <property type="match status" value="1"/>
</dbReference>
<accession>A0ABU1X9Y1</accession>
<gene>
    <name evidence="3" type="ORF">J2W56_001065</name>
</gene>
<evidence type="ECO:0000256" key="1">
    <source>
        <dbReference type="ARBA" id="ARBA00023002"/>
    </source>
</evidence>
<reference evidence="3 4" key="1">
    <citation type="submission" date="2023-07" db="EMBL/GenBank/DDBJ databases">
        <title>Sorghum-associated microbial communities from plants grown in Nebraska, USA.</title>
        <authorList>
            <person name="Schachtman D."/>
        </authorList>
    </citation>
    <scope>NUCLEOTIDE SEQUENCE [LARGE SCALE GENOMIC DNA]</scope>
    <source>
        <strain evidence="3 4">4272</strain>
    </source>
</reference>
<dbReference type="CDD" id="cd05288">
    <property type="entry name" value="PGDH"/>
    <property type="match status" value="1"/>
</dbReference>
<organism evidence="3 4">
    <name type="scientific">Nocardia kruczakiae</name>
    <dbReference type="NCBI Taxonomy" id="261477"/>
    <lineage>
        <taxon>Bacteria</taxon>
        <taxon>Bacillati</taxon>
        <taxon>Actinomycetota</taxon>
        <taxon>Actinomycetes</taxon>
        <taxon>Mycobacteriales</taxon>
        <taxon>Nocardiaceae</taxon>
        <taxon>Nocardia</taxon>
    </lineage>
</organism>
<protein>
    <submittedName>
        <fullName evidence="3">NADPH-dependent curcumin reductase CurA</fullName>
    </submittedName>
</protein>
<dbReference type="EMBL" id="JAVDWW010000001">
    <property type="protein sequence ID" value="MDR7167347.1"/>
    <property type="molecule type" value="Genomic_DNA"/>
</dbReference>
<dbReference type="SUPFAM" id="SSF51735">
    <property type="entry name" value="NAD(P)-binding Rossmann-fold domains"/>
    <property type="match status" value="1"/>
</dbReference>
<dbReference type="SMART" id="SM00829">
    <property type="entry name" value="PKS_ER"/>
    <property type="match status" value="1"/>
</dbReference>
<name>A0ABU1X9Y1_9NOCA</name>
<feature type="domain" description="Enoyl reductase (ER)" evidence="2">
    <location>
        <begin position="23"/>
        <end position="344"/>
    </location>
</feature>
<evidence type="ECO:0000259" key="2">
    <source>
        <dbReference type="SMART" id="SM00829"/>
    </source>
</evidence>
<dbReference type="InterPro" id="IPR013149">
    <property type="entry name" value="ADH-like_C"/>
</dbReference>
<dbReference type="RefSeq" id="WP_310399095.1">
    <property type="nucleotide sequence ID" value="NZ_JAVDWW010000001.1"/>
</dbReference>
<dbReference type="InterPro" id="IPR036291">
    <property type="entry name" value="NAD(P)-bd_dom_sf"/>
</dbReference>
<dbReference type="InterPro" id="IPR041694">
    <property type="entry name" value="ADH_N_2"/>
</dbReference>
<evidence type="ECO:0000313" key="3">
    <source>
        <dbReference type="EMBL" id="MDR7167347.1"/>
    </source>
</evidence>
<dbReference type="InterPro" id="IPR020843">
    <property type="entry name" value="ER"/>
</dbReference>
<dbReference type="Pfam" id="PF16884">
    <property type="entry name" value="ADH_N_2"/>
    <property type="match status" value="1"/>
</dbReference>
<dbReference type="InterPro" id="IPR045010">
    <property type="entry name" value="MDR_fam"/>
</dbReference>